<dbReference type="InterPro" id="IPR050490">
    <property type="entry name" value="Bact_solute-bd_prot1"/>
</dbReference>
<name>A0A7W1X8V3_9BACL</name>
<keyword evidence="3" id="KW-1185">Reference proteome</keyword>
<accession>A0A7W1X8V3</accession>
<dbReference type="Proteomes" id="UP000530514">
    <property type="component" value="Unassembled WGS sequence"/>
</dbReference>
<organism evidence="2 3">
    <name type="scientific">Thermoactinomyces daqus</name>
    <dbReference type="NCBI Taxonomy" id="1329516"/>
    <lineage>
        <taxon>Bacteria</taxon>
        <taxon>Bacillati</taxon>
        <taxon>Bacillota</taxon>
        <taxon>Bacilli</taxon>
        <taxon>Bacillales</taxon>
        <taxon>Thermoactinomycetaceae</taxon>
        <taxon>Thermoactinomyces</taxon>
    </lineage>
</organism>
<sequence>MRTGKVAAWMLILLLCLGTVAGCSNSAAPAGKSGTVELEFWTINLKKNFSGYIESSIQEYEKAHPGVKIKWVDVPGADVTEKLFTALSSGKAPDVVNETTDGMSMLQGYNALEPISDLVGKEKLTPYIDGLVKSVTNRDGKVMAIPWYHAGPPIGLINTELYKKAGLDPDKPAKTWDELFAYGKQIHQKLPNVYGSNDLPVFEAMVTEGLPILSPDGKRAVFNSPEHVAFVEKFVRAYKDGAIAPGAIVKDDRQLQQTIDNQLTAQVGLAGSFQLNNYEKNAPGVIPKLKVVPPVTKTGKVAVKDIQLFVIPKKSEHPKEAADFALFMTSAKKQLEFCKMVPIFPSTKATLQDPFFTDFEVKTIQDQARKMMVQYAPNMTLSYSGVPKGEELREFYLEQIRAAMLGKKSVKDALDAAVRHWNEALAKQ</sequence>
<dbReference type="PANTHER" id="PTHR43649">
    <property type="entry name" value="ARABINOSE-BINDING PROTEIN-RELATED"/>
    <property type="match status" value="1"/>
</dbReference>
<dbReference type="AlphaFoldDB" id="A0A7W1X8V3"/>
<dbReference type="CDD" id="cd13585">
    <property type="entry name" value="PBP2_TMBP_like"/>
    <property type="match status" value="1"/>
</dbReference>
<comment type="caution">
    <text evidence="2">The sequence shown here is derived from an EMBL/GenBank/DDBJ whole genome shotgun (WGS) entry which is preliminary data.</text>
</comment>
<reference evidence="2 3" key="1">
    <citation type="submission" date="2020-07" db="EMBL/GenBank/DDBJ databases">
        <authorList>
            <person name="Feng H."/>
        </authorList>
    </citation>
    <scope>NUCLEOTIDE SEQUENCE [LARGE SCALE GENOMIC DNA]</scope>
    <source>
        <strain evidence="3">s-11</strain>
    </source>
</reference>
<keyword evidence="1" id="KW-0732">Signal</keyword>
<evidence type="ECO:0000313" key="2">
    <source>
        <dbReference type="EMBL" id="MBA4542198.1"/>
    </source>
</evidence>
<dbReference type="Pfam" id="PF01547">
    <property type="entry name" value="SBP_bac_1"/>
    <property type="match status" value="1"/>
</dbReference>
<protein>
    <submittedName>
        <fullName evidence="2">Sugar ABC transporter substrate-binding protein</fullName>
    </submittedName>
</protein>
<dbReference type="Gene3D" id="3.40.190.10">
    <property type="entry name" value="Periplasmic binding protein-like II"/>
    <property type="match status" value="1"/>
</dbReference>
<dbReference type="PANTHER" id="PTHR43649:SF12">
    <property type="entry name" value="DIACETYLCHITOBIOSE BINDING PROTEIN DASA"/>
    <property type="match status" value="1"/>
</dbReference>
<dbReference type="PROSITE" id="PS51257">
    <property type="entry name" value="PROKAR_LIPOPROTEIN"/>
    <property type="match status" value="1"/>
</dbReference>
<feature type="chain" id="PRO_5039240141" evidence="1">
    <location>
        <begin position="22"/>
        <end position="428"/>
    </location>
</feature>
<evidence type="ECO:0000313" key="3">
    <source>
        <dbReference type="Proteomes" id="UP000530514"/>
    </source>
</evidence>
<evidence type="ECO:0000256" key="1">
    <source>
        <dbReference type="SAM" id="SignalP"/>
    </source>
</evidence>
<dbReference type="SUPFAM" id="SSF53850">
    <property type="entry name" value="Periplasmic binding protein-like II"/>
    <property type="match status" value="1"/>
</dbReference>
<gene>
    <name evidence="2" type="ORF">H1164_04690</name>
</gene>
<dbReference type="RefSeq" id="WP_033099705.1">
    <property type="nucleotide sequence ID" value="NZ_JACEIP010000005.1"/>
</dbReference>
<dbReference type="OrthoDB" id="9795467at2"/>
<feature type="signal peptide" evidence="1">
    <location>
        <begin position="1"/>
        <end position="21"/>
    </location>
</feature>
<dbReference type="InterPro" id="IPR006059">
    <property type="entry name" value="SBP"/>
</dbReference>
<proteinExistence type="predicted"/>
<dbReference type="EMBL" id="JACEIP010000005">
    <property type="protein sequence ID" value="MBA4542198.1"/>
    <property type="molecule type" value="Genomic_DNA"/>
</dbReference>